<protein>
    <submittedName>
        <fullName evidence="1">Uncharacterized protein</fullName>
    </submittedName>
</protein>
<dbReference type="EMBL" id="CAADHO010000003">
    <property type="protein sequence ID" value="VFQ44164.1"/>
    <property type="molecule type" value="Genomic_DNA"/>
</dbReference>
<sequence>MASAALMPWVCVHSIRETSGVGASHSEPMKMSECGDKFFELDIPRSTVR</sequence>
<dbReference type="AlphaFoldDB" id="A0A4U8YL73"/>
<evidence type="ECO:0000313" key="1">
    <source>
        <dbReference type="EMBL" id="VFQ44164.1"/>
    </source>
</evidence>
<dbReference type="Proteomes" id="UP000507962">
    <property type="component" value="Unassembled WGS sequence"/>
</dbReference>
<name>A0A4U8YL73_9BACT</name>
<keyword evidence="2" id="KW-1185">Reference proteome</keyword>
<evidence type="ECO:0000313" key="2">
    <source>
        <dbReference type="Proteomes" id="UP000507962"/>
    </source>
</evidence>
<accession>A0A4U8YL73</accession>
<proteinExistence type="predicted"/>
<reference evidence="1 2" key="1">
    <citation type="submission" date="2019-03" db="EMBL/GenBank/DDBJ databases">
        <authorList>
            <person name="Nijsse B."/>
        </authorList>
    </citation>
    <scope>NUCLEOTIDE SEQUENCE [LARGE SCALE GENOMIC DNA]</scope>
    <source>
        <strain evidence="1">Desulfoluna butyratoxydans MSL71</strain>
    </source>
</reference>
<gene>
    <name evidence="1" type="ORF">MSL71_18080</name>
</gene>
<organism evidence="1 2">
    <name type="scientific">Desulfoluna butyratoxydans</name>
    <dbReference type="NCBI Taxonomy" id="231438"/>
    <lineage>
        <taxon>Bacteria</taxon>
        <taxon>Pseudomonadati</taxon>
        <taxon>Thermodesulfobacteriota</taxon>
        <taxon>Desulfobacteria</taxon>
        <taxon>Desulfobacterales</taxon>
        <taxon>Desulfolunaceae</taxon>
        <taxon>Desulfoluna</taxon>
    </lineage>
</organism>